<dbReference type="FunCoup" id="A0A286UBA6">
    <property type="interactions" value="67"/>
</dbReference>
<dbReference type="OrthoDB" id="5327821at2759"/>
<dbReference type="PANTHER" id="PTHR28090">
    <property type="entry name" value="PROTEIN ROT1"/>
    <property type="match status" value="1"/>
</dbReference>
<evidence type="ECO:0000313" key="13">
    <source>
        <dbReference type="Proteomes" id="UP000217199"/>
    </source>
</evidence>
<keyword evidence="5 10" id="KW-0812">Transmembrane</keyword>
<comment type="caution">
    <text evidence="12">The sequence shown here is derived from an EMBL/GenBank/DDBJ whole genome shotgun (WGS) entry which is preliminary data.</text>
</comment>
<dbReference type="PANTHER" id="PTHR28090:SF1">
    <property type="entry name" value="PROTEIN ROT1"/>
    <property type="match status" value="1"/>
</dbReference>
<keyword evidence="8 10" id="KW-1133">Transmembrane helix</keyword>
<feature type="transmembrane region" description="Helical" evidence="10">
    <location>
        <begin position="219"/>
        <end position="239"/>
    </location>
</feature>
<evidence type="ECO:0000256" key="6">
    <source>
        <dbReference type="ARBA" id="ARBA00022729"/>
    </source>
</evidence>
<evidence type="ECO:0000256" key="3">
    <source>
        <dbReference type="ARBA" id="ARBA00016195"/>
    </source>
</evidence>
<evidence type="ECO:0000256" key="1">
    <source>
        <dbReference type="ARBA" id="ARBA00004115"/>
    </source>
</evidence>
<keyword evidence="9 10" id="KW-0472">Membrane</keyword>
<sequence length="241" mass="26186">MYAWNILSALSLLVSLTAPTAAQIVYDSIHNKTSLVGTWSSGSKNVVTGLGFAQPANLTFTFPNTTGVSYSFTGDGYYEVARYRFTANATQPSCITGVLNWAHGTYDLLSNGSMVFNPFGDGYQLVQDPCAAESAIIENFNYTELYQSWRIFQDTTDGYKLHLFEFDGSPVAPQFQVSAEPNMLPTQVLRNVTVEFTSQDGFVNTGKKVKRDTSSASHVMGGAVGLSTFLTTLISVISISL</sequence>
<evidence type="ECO:0000256" key="2">
    <source>
        <dbReference type="ARBA" id="ARBA00007149"/>
    </source>
</evidence>
<evidence type="ECO:0000256" key="9">
    <source>
        <dbReference type="ARBA" id="ARBA00023136"/>
    </source>
</evidence>
<evidence type="ECO:0000256" key="5">
    <source>
        <dbReference type="ARBA" id="ARBA00022692"/>
    </source>
</evidence>
<dbReference type="Proteomes" id="UP000217199">
    <property type="component" value="Unassembled WGS sequence"/>
</dbReference>
<dbReference type="EMBL" id="NBII01000007">
    <property type="protein sequence ID" value="PAV16837.1"/>
    <property type="molecule type" value="Genomic_DNA"/>
</dbReference>
<evidence type="ECO:0000313" key="12">
    <source>
        <dbReference type="EMBL" id="PAV16837.1"/>
    </source>
</evidence>
<dbReference type="InterPro" id="IPR019623">
    <property type="entry name" value="Rot1"/>
</dbReference>
<dbReference type="GO" id="GO:0006458">
    <property type="term" value="P:'de novo' protein folding"/>
    <property type="evidence" value="ECO:0007669"/>
    <property type="project" value="InterPro"/>
</dbReference>
<gene>
    <name evidence="12" type="ORF">PNOK_0690100</name>
</gene>
<comment type="subcellular location">
    <subcellularLocation>
        <location evidence="1">Endoplasmic reticulum membrane</location>
        <topology evidence="1">Single-pass type I membrane protein</topology>
    </subcellularLocation>
</comment>
<comment type="similarity">
    <text evidence="2">Belongs to the ROT1 family.</text>
</comment>
<evidence type="ECO:0000256" key="7">
    <source>
        <dbReference type="ARBA" id="ARBA00022824"/>
    </source>
</evidence>
<feature type="signal peptide" evidence="11">
    <location>
        <begin position="1"/>
        <end position="22"/>
    </location>
</feature>
<feature type="chain" id="PRO_5013682450" description="Protein ROT1" evidence="11">
    <location>
        <begin position="23"/>
        <end position="241"/>
    </location>
</feature>
<evidence type="ECO:0000256" key="8">
    <source>
        <dbReference type="ARBA" id="ARBA00022989"/>
    </source>
</evidence>
<name>A0A286UBA6_9AGAM</name>
<keyword evidence="13" id="KW-1185">Reference proteome</keyword>
<dbReference type="InParanoid" id="A0A286UBA6"/>
<organism evidence="12 13">
    <name type="scientific">Pyrrhoderma noxium</name>
    <dbReference type="NCBI Taxonomy" id="2282107"/>
    <lineage>
        <taxon>Eukaryota</taxon>
        <taxon>Fungi</taxon>
        <taxon>Dikarya</taxon>
        <taxon>Basidiomycota</taxon>
        <taxon>Agaricomycotina</taxon>
        <taxon>Agaricomycetes</taxon>
        <taxon>Hymenochaetales</taxon>
        <taxon>Hymenochaetaceae</taxon>
        <taxon>Pyrrhoderma</taxon>
    </lineage>
</organism>
<reference evidence="12 13" key="1">
    <citation type="journal article" date="2017" name="Mol. Ecol.">
        <title>Comparative and population genomic landscape of Phellinus noxius: A hypervariable fungus causing root rot in trees.</title>
        <authorList>
            <person name="Chung C.L."/>
            <person name="Lee T.J."/>
            <person name="Akiba M."/>
            <person name="Lee H.H."/>
            <person name="Kuo T.H."/>
            <person name="Liu D."/>
            <person name="Ke H.M."/>
            <person name="Yokoi T."/>
            <person name="Roa M.B."/>
            <person name="Lu M.J."/>
            <person name="Chang Y.Y."/>
            <person name="Ann P.J."/>
            <person name="Tsai J.N."/>
            <person name="Chen C.Y."/>
            <person name="Tzean S.S."/>
            <person name="Ota Y."/>
            <person name="Hattori T."/>
            <person name="Sahashi N."/>
            <person name="Liou R.F."/>
            <person name="Kikuchi T."/>
            <person name="Tsai I.J."/>
        </authorList>
    </citation>
    <scope>NUCLEOTIDE SEQUENCE [LARGE SCALE GENOMIC DNA]</scope>
    <source>
        <strain evidence="12 13">FFPRI411160</strain>
    </source>
</reference>
<accession>A0A286UBA6</accession>
<dbReference type="Pfam" id="PF10681">
    <property type="entry name" value="Rot1"/>
    <property type="match status" value="1"/>
</dbReference>
<dbReference type="AlphaFoldDB" id="A0A286UBA6"/>
<dbReference type="GO" id="GO:0051082">
    <property type="term" value="F:unfolded protein binding"/>
    <property type="evidence" value="ECO:0007669"/>
    <property type="project" value="TreeGrafter"/>
</dbReference>
<evidence type="ECO:0000256" key="4">
    <source>
        <dbReference type="ARBA" id="ARBA00017291"/>
    </source>
</evidence>
<keyword evidence="7" id="KW-0256">Endoplasmic reticulum</keyword>
<evidence type="ECO:0000256" key="11">
    <source>
        <dbReference type="SAM" id="SignalP"/>
    </source>
</evidence>
<evidence type="ECO:0000256" key="10">
    <source>
        <dbReference type="SAM" id="Phobius"/>
    </source>
</evidence>
<keyword evidence="6 11" id="KW-0732">Signal</keyword>
<dbReference type="GO" id="GO:0005789">
    <property type="term" value="C:endoplasmic reticulum membrane"/>
    <property type="evidence" value="ECO:0007669"/>
    <property type="project" value="UniProtKB-SubCell"/>
</dbReference>
<proteinExistence type="inferred from homology"/>
<protein>
    <recommendedName>
        <fullName evidence="4">Protein ROT1</fullName>
    </recommendedName>
    <alternativeName>
        <fullName evidence="3">Protein rot1</fullName>
    </alternativeName>
</protein>
<dbReference type="STRING" id="2282107.A0A286UBA6"/>